<name>A0A6C0DW28_9ZZZZ</name>
<protein>
    <submittedName>
        <fullName evidence="1">Uncharacterized protein</fullName>
    </submittedName>
</protein>
<sequence length="98" mass="11637">MRTYYLFLDKEFCIRNVFENLQMAILEPGIVYKQIKEHVLLPPYIVVESIYKDEYLKTKIDEELRDMGYDKSFKILKPLVKEVADINDENGNDENGNE</sequence>
<proteinExistence type="predicted"/>
<dbReference type="EMBL" id="MN739680">
    <property type="protein sequence ID" value="QHT20651.1"/>
    <property type="molecule type" value="Genomic_DNA"/>
</dbReference>
<evidence type="ECO:0000313" key="1">
    <source>
        <dbReference type="EMBL" id="QHT20651.1"/>
    </source>
</evidence>
<organism evidence="1">
    <name type="scientific">viral metagenome</name>
    <dbReference type="NCBI Taxonomy" id="1070528"/>
    <lineage>
        <taxon>unclassified sequences</taxon>
        <taxon>metagenomes</taxon>
        <taxon>organismal metagenomes</taxon>
    </lineage>
</organism>
<dbReference type="AlphaFoldDB" id="A0A6C0DW28"/>
<accession>A0A6C0DW28</accession>
<reference evidence="1" key="1">
    <citation type="journal article" date="2020" name="Nature">
        <title>Giant virus diversity and host interactions through global metagenomics.</title>
        <authorList>
            <person name="Schulz F."/>
            <person name="Roux S."/>
            <person name="Paez-Espino D."/>
            <person name="Jungbluth S."/>
            <person name="Walsh D.A."/>
            <person name="Denef V.J."/>
            <person name="McMahon K.D."/>
            <person name="Konstantinidis K.T."/>
            <person name="Eloe-Fadrosh E.A."/>
            <person name="Kyrpides N.C."/>
            <person name="Woyke T."/>
        </authorList>
    </citation>
    <scope>NUCLEOTIDE SEQUENCE</scope>
    <source>
        <strain evidence="1">GVMAG-M-3300023174-68</strain>
    </source>
</reference>